<sequence length="337" mass="38710">MKKAPYQTLHCHTTTSDGLLSYNQVLDICSKNNIGIVAFTDHDSLPKERVVKELLESKKYSAKWIIGIEISSGKPADSRKKFSPHIVGLFVDPFNKELIKHCEMSQEARIQRMVHMVKKLKELGFDLTEKDCLNASKGESVGRPHIVQAIKSKSENLNVINRLIKQMEKDAYSDEKLKLKYLQMIKQGEAQYPYVLFLSQDSYIKGVYIDYLYQLSLDDSVKLIRNAGGLSFFAHWFTEIGKFGERSIEKLLKEDRLDGVETVYGFYDDILVKFKKQRKILKNLVDKYHKLESGGVDVHTKKHLEDFSKDKWYAGLTVGLAEKIILSGKADKKWSSF</sequence>
<dbReference type="Gene3D" id="1.10.150.650">
    <property type="match status" value="1"/>
</dbReference>
<dbReference type="SMART" id="SM00481">
    <property type="entry name" value="POLIIIAc"/>
    <property type="match status" value="1"/>
</dbReference>
<evidence type="ECO:0000313" key="2">
    <source>
        <dbReference type="EMBL" id="OGM10047.1"/>
    </source>
</evidence>
<proteinExistence type="predicted"/>
<organism evidence="2 3">
    <name type="scientific">Candidatus Woesebacteria bacterium RBG_13_34_9</name>
    <dbReference type="NCBI Taxonomy" id="1802477"/>
    <lineage>
        <taxon>Bacteria</taxon>
        <taxon>Candidatus Woeseibacteriota</taxon>
    </lineage>
</organism>
<evidence type="ECO:0000259" key="1">
    <source>
        <dbReference type="SMART" id="SM00481"/>
    </source>
</evidence>
<dbReference type="Gene3D" id="3.20.20.140">
    <property type="entry name" value="Metal-dependent hydrolases"/>
    <property type="match status" value="1"/>
</dbReference>
<dbReference type="PANTHER" id="PTHR42924">
    <property type="entry name" value="EXONUCLEASE"/>
    <property type="match status" value="1"/>
</dbReference>
<dbReference type="InterPro" id="IPR004013">
    <property type="entry name" value="PHP_dom"/>
</dbReference>
<dbReference type="InterPro" id="IPR052018">
    <property type="entry name" value="PHP_domain"/>
</dbReference>
<comment type="caution">
    <text evidence="2">The sequence shown here is derived from an EMBL/GenBank/DDBJ whole genome shotgun (WGS) entry which is preliminary data.</text>
</comment>
<dbReference type="Pfam" id="PF02811">
    <property type="entry name" value="PHP"/>
    <property type="match status" value="1"/>
</dbReference>
<dbReference type="AlphaFoldDB" id="A0A1F7X4W1"/>
<dbReference type="EMBL" id="MGFP01000016">
    <property type="protein sequence ID" value="OGM10047.1"/>
    <property type="molecule type" value="Genomic_DNA"/>
</dbReference>
<evidence type="ECO:0000313" key="3">
    <source>
        <dbReference type="Proteomes" id="UP000179219"/>
    </source>
</evidence>
<reference evidence="2 3" key="1">
    <citation type="journal article" date="2016" name="Nat. Commun.">
        <title>Thousands of microbial genomes shed light on interconnected biogeochemical processes in an aquifer system.</title>
        <authorList>
            <person name="Anantharaman K."/>
            <person name="Brown C.T."/>
            <person name="Hug L.A."/>
            <person name="Sharon I."/>
            <person name="Castelle C.J."/>
            <person name="Probst A.J."/>
            <person name="Thomas B.C."/>
            <person name="Singh A."/>
            <person name="Wilkins M.J."/>
            <person name="Karaoz U."/>
            <person name="Brodie E.L."/>
            <person name="Williams K.H."/>
            <person name="Hubbard S.S."/>
            <person name="Banfield J.F."/>
        </authorList>
    </citation>
    <scope>NUCLEOTIDE SEQUENCE [LARGE SCALE GENOMIC DNA]</scope>
</reference>
<dbReference type="GO" id="GO:0004534">
    <property type="term" value="F:5'-3' RNA exonuclease activity"/>
    <property type="evidence" value="ECO:0007669"/>
    <property type="project" value="TreeGrafter"/>
</dbReference>
<dbReference type="GO" id="GO:0035312">
    <property type="term" value="F:5'-3' DNA exonuclease activity"/>
    <property type="evidence" value="ECO:0007669"/>
    <property type="project" value="TreeGrafter"/>
</dbReference>
<gene>
    <name evidence="2" type="ORF">A2159_00405</name>
</gene>
<protein>
    <recommendedName>
        <fullName evidence="1">Polymerase/histidinol phosphatase N-terminal domain-containing protein</fullName>
    </recommendedName>
</protein>
<accession>A0A1F7X4W1</accession>
<dbReference type="InterPro" id="IPR003141">
    <property type="entry name" value="Pol/His_phosphatase_N"/>
</dbReference>
<name>A0A1F7X4W1_9BACT</name>
<feature type="domain" description="Polymerase/histidinol phosphatase N-terminal" evidence="1">
    <location>
        <begin position="9"/>
        <end position="74"/>
    </location>
</feature>
<dbReference type="PANTHER" id="PTHR42924:SF3">
    <property type="entry name" value="POLYMERASE_HISTIDINOL PHOSPHATASE N-TERMINAL DOMAIN-CONTAINING PROTEIN"/>
    <property type="match status" value="1"/>
</dbReference>
<dbReference type="InterPro" id="IPR016195">
    <property type="entry name" value="Pol/histidinol_Pase-like"/>
</dbReference>
<dbReference type="Proteomes" id="UP000179219">
    <property type="component" value="Unassembled WGS sequence"/>
</dbReference>
<dbReference type="SUPFAM" id="SSF89550">
    <property type="entry name" value="PHP domain-like"/>
    <property type="match status" value="1"/>
</dbReference>